<name>J9FBT5_9ZZZZ</name>
<accession>J9FBT5</accession>
<gene>
    <name evidence="1" type="ORF">EVA_19995</name>
</gene>
<proteinExistence type="predicted"/>
<protein>
    <submittedName>
        <fullName evidence="1">Uncharacterized protein</fullName>
    </submittedName>
</protein>
<reference evidence="1" key="1">
    <citation type="journal article" date="2012" name="PLoS ONE">
        <title>Gene sets for utilization of primary and secondary nutrition supplies in the distal gut of endangered iberian lynx.</title>
        <authorList>
            <person name="Alcaide M."/>
            <person name="Messina E."/>
            <person name="Richter M."/>
            <person name="Bargiela R."/>
            <person name="Peplies J."/>
            <person name="Huws S.A."/>
            <person name="Newbold C.J."/>
            <person name="Golyshin P.N."/>
            <person name="Simon M.A."/>
            <person name="Lopez G."/>
            <person name="Yakimov M.M."/>
            <person name="Ferrer M."/>
        </authorList>
    </citation>
    <scope>NUCLEOTIDE SEQUENCE</scope>
</reference>
<dbReference type="EMBL" id="AMCI01007877">
    <property type="protein sequence ID" value="EJW91898.1"/>
    <property type="molecule type" value="Genomic_DNA"/>
</dbReference>
<dbReference type="AlphaFoldDB" id="J9FBT5"/>
<organism evidence="1">
    <name type="scientific">gut metagenome</name>
    <dbReference type="NCBI Taxonomy" id="749906"/>
    <lineage>
        <taxon>unclassified sequences</taxon>
        <taxon>metagenomes</taxon>
        <taxon>organismal metagenomes</taxon>
    </lineage>
</organism>
<comment type="caution">
    <text evidence="1">The sequence shown here is derived from an EMBL/GenBank/DDBJ whole genome shotgun (WGS) entry which is preliminary data.</text>
</comment>
<evidence type="ECO:0000313" key="1">
    <source>
        <dbReference type="EMBL" id="EJW91898.1"/>
    </source>
</evidence>
<sequence>MCRRRRRILRPVQPARGCAYGDVYAREGWGSADAAAGRP</sequence>